<evidence type="ECO:0000313" key="9">
    <source>
        <dbReference type="EMBL" id="HFI89977.1"/>
    </source>
</evidence>
<dbReference type="InterPro" id="IPR011293">
    <property type="entry name" value="Ion_transpt_RnfA/RsxA"/>
</dbReference>
<keyword evidence="2 8" id="KW-0813">Transport</keyword>
<accession>A0A7V2ZHC6</accession>
<dbReference type="AlphaFoldDB" id="A0A7V2ZHC6"/>
<dbReference type="InterPro" id="IPR003667">
    <property type="entry name" value="NqrDE/RnfAE"/>
</dbReference>
<dbReference type="PIRSF" id="PIRSF006102">
    <property type="entry name" value="NQR_DE"/>
    <property type="match status" value="1"/>
</dbReference>
<evidence type="ECO:0000256" key="1">
    <source>
        <dbReference type="ARBA" id="ARBA00004127"/>
    </source>
</evidence>
<evidence type="ECO:0000256" key="6">
    <source>
        <dbReference type="ARBA" id="ARBA00022989"/>
    </source>
</evidence>
<feature type="transmembrane region" description="Helical" evidence="8">
    <location>
        <begin position="6"/>
        <end position="30"/>
    </location>
</feature>
<dbReference type="EMBL" id="DSUJ01000002">
    <property type="protein sequence ID" value="HFI89977.1"/>
    <property type="molecule type" value="Genomic_DNA"/>
</dbReference>
<evidence type="ECO:0000256" key="5">
    <source>
        <dbReference type="ARBA" id="ARBA00022982"/>
    </source>
</evidence>
<evidence type="ECO:0000256" key="8">
    <source>
        <dbReference type="HAMAP-Rule" id="MF_00459"/>
    </source>
</evidence>
<evidence type="ECO:0000256" key="2">
    <source>
        <dbReference type="ARBA" id="ARBA00022448"/>
    </source>
</evidence>
<feature type="transmembrane region" description="Helical" evidence="8">
    <location>
        <begin position="133"/>
        <end position="153"/>
    </location>
</feature>
<dbReference type="InterPro" id="IPR050133">
    <property type="entry name" value="NqrDE/RnfAE_oxidrdctase"/>
</dbReference>
<organism evidence="9">
    <name type="scientific">Ignavibacterium album</name>
    <dbReference type="NCBI Taxonomy" id="591197"/>
    <lineage>
        <taxon>Bacteria</taxon>
        <taxon>Pseudomonadati</taxon>
        <taxon>Ignavibacteriota</taxon>
        <taxon>Ignavibacteria</taxon>
        <taxon>Ignavibacteriales</taxon>
        <taxon>Ignavibacteriaceae</taxon>
        <taxon>Ignavibacterium</taxon>
    </lineage>
</organism>
<dbReference type="NCBIfam" id="NF003481">
    <property type="entry name" value="PRK05151.1"/>
    <property type="match status" value="1"/>
</dbReference>
<comment type="similarity">
    <text evidence="8">Belongs to the NqrDE/RnfAE family.</text>
</comment>
<gene>
    <name evidence="9" type="primary">rsxA</name>
    <name evidence="8" type="synonym">rnfA</name>
    <name evidence="9" type="ORF">ENS31_00440</name>
</gene>
<dbReference type="HAMAP" id="MF_00459">
    <property type="entry name" value="RsxA_RnfA"/>
    <property type="match status" value="1"/>
</dbReference>
<feature type="transmembrane region" description="Helical" evidence="8">
    <location>
        <begin position="165"/>
        <end position="187"/>
    </location>
</feature>
<keyword evidence="8" id="KW-1003">Cell membrane</keyword>
<dbReference type="GO" id="GO:0022900">
    <property type="term" value="P:electron transport chain"/>
    <property type="evidence" value="ECO:0007669"/>
    <property type="project" value="UniProtKB-UniRule"/>
</dbReference>
<dbReference type="GO" id="GO:0012505">
    <property type="term" value="C:endomembrane system"/>
    <property type="evidence" value="ECO:0007669"/>
    <property type="project" value="UniProtKB-SubCell"/>
</dbReference>
<dbReference type="RefSeq" id="WP_304142459.1">
    <property type="nucleotide sequence ID" value="NZ_JAOAIE010000008.1"/>
</dbReference>
<keyword evidence="4 8" id="KW-1278">Translocase</keyword>
<dbReference type="NCBIfam" id="TIGR01943">
    <property type="entry name" value="rnfA"/>
    <property type="match status" value="1"/>
</dbReference>
<dbReference type="EC" id="7.-.-.-" evidence="8"/>
<feature type="transmembrane region" description="Helical" evidence="8">
    <location>
        <begin position="37"/>
        <end position="59"/>
    </location>
</feature>
<comment type="subunit">
    <text evidence="8">The complex is composed of six subunits: RnfA, RnfB, RnfC, RnfD, RnfE and RnfG.</text>
</comment>
<keyword evidence="7 8" id="KW-0472">Membrane</keyword>
<dbReference type="Pfam" id="PF02508">
    <property type="entry name" value="Rnf-Nqr"/>
    <property type="match status" value="1"/>
</dbReference>
<evidence type="ECO:0000256" key="4">
    <source>
        <dbReference type="ARBA" id="ARBA00022967"/>
    </source>
</evidence>
<keyword evidence="5 8" id="KW-0249">Electron transport</keyword>
<feature type="transmembrane region" description="Helical" evidence="8">
    <location>
        <begin position="98"/>
        <end position="121"/>
    </location>
</feature>
<comment type="function">
    <text evidence="8">Part of a membrane-bound complex that couples electron transfer with translocation of ions across the membrane.</text>
</comment>
<proteinExistence type="inferred from homology"/>
<keyword evidence="6 8" id="KW-1133">Transmembrane helix</keyword>
<feature type="transmembrane region" description="Helical" evidence="8">
    <location>
        <begin position="71"/>
        <end position="91"/>
    </location>
</feature>
<reference evidence="9" key="1">
    <citation type="journal article" date="2020" name="mSystems">
        <title>Genome- and Community-Level Interaction Insights into Carbon Utilization and Element Cycling Functions of Hydrothermarchaeota in Hydrothermal Sediment.</title>
        <authorList>
            <person name="Zhou Z."/>
            <person name="Liu Y."/>
            <person name="Xu W."/>
            <person name="Pan J."/>
            <person name="Luo Z.H."/>
            <person name="Li M."/>
        </authorList>
    </citation>
    <scope>NUCLEOTIDE SEQUENCE [LARGE SCALE GENOMIC DNA]</scope>
    <source>
        <strain evidence="9">SpSt-479</strain>
    </source>
</reference>
<dbReference type="GO" id="GO:0005886">
    <property type="term" value="C:plasma membrane"/>
    <property type="evidence" value="ECO:0007669"/>
    <property type="project" value="UniProtKB-SubCell"/>
</dbReference>
<comment type="subcellular location">
    <subcellularLocation>
        <location evidence="8">Cell membrane</location>
        <topology evidence="8">Multi-pass membrane protein</topology>
    </subcellularLocation>
    <subcellularLocation>
        <location evidence="1">Endomembrane system</location>
        <topology evidence="1">Multi-pass membrane protein</topology>
    </subcellularLocation>
</comment>
<keyword evidence="3 8" id="KW-0812">Transmembrane</keyword>
<evidence type="ECO:0000256" key="7">
    <source>
        <dbReference type="ARBA" id="ARBA00023136"/>
    </source>
</evidence>
<sequence>MELFIIFISAALINNFVLSYFLGICPFIGVSNKLTSAVSMGMATTFVMTLTAIVSWLLYNLILIPYNLDFLQIPSFILVIASLVQFVEMVIKKVSQPLYRALGIFLPLITTNCAILGLALLASMRGYNFLESVIFGLGAGAGFTLALIIMAGIREELDLADVPKPFRGAPITLIVAGILALAFMGFAGMI</sequence>
<comment type="caution">
    <text evidence="9">The sequence shown here is derived from an EMBL/GenBank/DDBJ whole genome shotgun (WGS) entry which is preliminary data.</text>
</comment>
<name>A0A7V2ZHC6_9BACT</name>
<dbReference type="PANTHER" id="PTHR30335">
    <property type="entry name" value="INTEGRAL MEMBRANE PROTEIN OF SOXR-REDUCING COMPLEX"/>
    <property type="match status" value="1"/>
</dbReference>
<protein>
    <recommendedName>
        <fullName evidence="8">Ion-translocating oxidoreductase complex subunit A</fullName>
        <ecNumber evidence="8">7.-.-.-</ecNumber>
    </recommendedName>
    <alternativeName>
        <fullName evidence="8">Rnf electron transport complex subunit A</fullName>
    </alternativeName>
</protein>
<dbReference type="PANTHER" id="PTHR30335:SF0">
    <property type="entry name" value="ION-TRANSLOCATING OXIDOREDUCTASE COMPLEX SUBUNIT A"/>
    <property type="match status" value="1"/>
</dbReference>
<evidence type="ECO:0000256" key="3">
    <source>
        <dbReference type="ARBA" id="ARBA00022692"/>
    </source>
</evidence>